<dbReference type="Proteomes" id="UP000199032">
    <property type="component" value="Unassembled WGS sequence"/>
</dbReference>
<keyword evidence="2" id="KW-1185">Reference proteome</keyword>
<dbReference type="InterPro" id="IPR021409">
    <property type="entry name" value="DUF3047"/>
</dbReference>
<dbReference type="RefSeq" id="WP_245630807.1">
    <property type="nucleotide sequence ID" value="NZ_CZQA01000001.1"/>
</dbReference>
<dbReference type="Pfam" id="PF11249">
    <property type="entry name" value="DUF3047"/>
    <property type="match status" value="1"/>
</dbReference>
<dbReference type="AlphaFoldDB" id="A0A0S4L5B0"/>
<dbReference type="STRING" id="1742972.COMA1_10357"/>
<evidence type="ECO:0000313" key="1">
    <source>
        <dbReference type="EMBL" id="CUS31977.1"/>
    </source>
</evidence>
<organism evidence="1 2">
    <name type="scientific">Candidatus Nitrospira nitrosa</name>
    <dbReference type="NCBI Taxonomy" id="1742972"/>
    <lineage>
        <taxon>Bacteria</taxon>
        <taxon>Pseudomonadati</taxon>
        <taxon>Nitrospirota</taxon>
        <taxon>Nitrospiria</taxon>
        <taxon>Nitrospirales</taxon>
        <taxon>Nitrospiraceae</taxon>
        <taxon>Nitrospira</taxon>
    </lineage>
</organism>
<accession>A0A0S4L5B0</accession>
<proteinExistence type="predicted"/>
<gene>
    <name evidence="1" type="ORF">COMA1_10357</name>
</gene>
<protein>
    <recommendedName>
        <fullName evidence="3">DUF3047 domain-containing protein</fullName>
    </recommendedName>
</protein>
<name>A0A0S4L5B0_9BACT</name>
<dbReference type="EMBL" id="CZQA01000001">
    <property type="protein sequence ID" value="CUS31977.1"/>
    <property type="molecule type" value="Genomic_DNA"/>
</dbReference>
<evidence type="ECO:0008006" key="3">
    <source>
        <dbReference type="Google" id="ProtNLM"/>
    </source>
</evidence>
<evidence type="ECO:0000313" key="2">
    <source>
        <dbReference type="Proteomes" id="UP000199032"/>
    </source>
</evidence>
<reference evidence="1 2" key="1">
    <citation type="submission" date="2015-10" db="EMBL/GenBank/DDBJ databases">
        <authorList>
            <person name="Gilbert D.G."/>
        </authorList>
    </citation>
    <scope>NUCLEOTIDE SEQUENCE [LARGE SCALE GENOMIC DNA]</scope>
    <source>
        <strain evidence="1">COMA1</strain>
    </source>
</reference>
<sequence length="256" mass="28040">MTASHSSMIVGLASCLLVGIILGDPARLQAGSPPTIEVGAFSTAAPDGPWPDGWKPLTFQKIAQHTTYQLVKDGDRVVVKAASQASSSGYTKEILIDPKEYPIIQWQWKVSNILKAGNVAKKDGDDYPARIYVTFQYDSAKVGLFGKAKYEAAKLIYGRYPPLGALNYIWESRAPVGTAVPNPYTEQVHMIVVESGPAKLNTWMTEERNVYEDYKLAFGEEPPMISGIAIMTDTDNTGESATAYYGDIILKKQTRP</sequence>